<keyword evidence="3" id="KW-1185">Reference proteome</keyword>
<reference evidence="1" key="3">
    <citation type="submission" date="2020-06" db="EMBL/GenBank/DDBJ databases">
        <title>Helianthus annuus Genome sequencing and assembly Release 2.</title>
        <authorList>
            <person name="Gouzy J."/>
            <person name="Langlade N."/>
            <person name="Munos S."/>
        </authorList>
    </citation>
    <scope>NUCLEOTIDE SEQUENCE</scope>
    <source>
        <tissue evidence="1">Leaves</tissue>
    </source>
</reference>
<organism evidence="2 3">
    <name type="scientific">Helianthus annuus</name>
    <name type="common">Common sunflower</name>
    <dbReference type="NCBI Taxonomy" id="4232"/>
    <lineage>
        <taxon>Eukaryota</taxon>
        <taxon>Viridiplantae</taxon>
        <taxon>Streptophyta</taxon>
        <taxon>Embryophyta</taxon>
        <taxon>Tracheophyta</taxon>
        <taxon>Spermatophyta</taxon>
        <taxon>Magnoliopsida</taxon>
        <taxon>eudicotyledons</taxon>
        <taxon>Gunneridae</taxon>
        <taxon>Pentapetalae</taxon>
        <taxon>asterids</taxon>
        <taxon>campanulids</taxon>
        <taxon>Asterales</taxon>
        <taxon>Asteraceae</taxon>
        <taxon>Asteroideae</taxon>
        <taxon>Heliantheae alliance</taxon>
        <taxon>Heliantheae</taxon>
        <taxon>Helianthus</taxon>
    </lineage>
</organism>
<dbReference type="EMBL" id="MNCJ02000328">
    <property type="protein sequence ID" value="KAF5773524.1"/>
    <property type="molecule type" value="Genomic_DNA"/>
</dbReference>
<sequence>MSVQQQHQKVQEVGDYVAVPAPVVIVSGVPASNAPAAAEYLNQQQKQSAGFDLASTDSVSSV</sequence>
<dbReference type="Proteomes" id="UP000215914">
    <property type="component" value="Chromosome 17"/>
</dbReference>
<dbReference type="Gramene" id="mRNA:HanXRQr2_Chr13g0589531">
    <property type="protein sequence ID" value="mRNA:HanXRQr2_Chr13g0589531"/>
    <property type="gene ID" value="HanXRQr2_Chr13g0589531"/>
</dbReference>
<gene>
    <name evidence="2" type="ORF">HannXRQ_Chr17g0534171</name>
    <name evidence="1" type="ORF">HanXRQr2_Chr13g0589531</name>
</gene>
<name>A0A251RKL3_HELAN</name>
<proteinExistence type="predicted"/>
<dbReference type="EMBL" id="CM007906">
    <property type="protein sequence ID" value="OTF84903.1"/>
    <property type="molecule type" value="Genomic_DNA"/>
</dbReference>
<evidence type="ECO:0000313" key="3">
    <source>
        <dbReference type="Proteomes" id="UP000215914"/>
    </source>
</evidence>
<reference evidence="1 3" key="1">
    <citation type="journal article" date="2017" name="Nature">
        <title>The sunflower genome provides insights into oil metabolism, flowering and Asterid evolution.</title>
        <authorList>
            <person name="Badouin H."/>
            <person name="Gouzy J."/>
            <person name="Grassa C.J."/>
            <person name="Murat F."/>
            <person name="Staton S.E."/>
            <person name="Cottret L."/>
            <person name="Lelandais-Briere C."/>
            <person name="Owens G.L."/>
            <person name="Carrere S."/>
            <person name="Mayjonade B."/>
            <person name="Legrand L."/>
            <person name="Gill N."/>
            <person name="Kane N.C."/>
            <person name="Bowers J.E."/>
            <person name="Hubner S."/>
            <person name="Bellec A."/>
            <person name="Berard A."/>
            <person name="Berges H."/>
            <person name="Blanchet N."/>
            <person name="Boniface M.C."/>
            <person name="Brunel D."/>
            <person name="Catrice O."/>
            <person name="Chaidir N."/>
            <person name="Claudel C."/>
            <person name="Donnadieu C."/>
            <person name="Faraut T."/>
            <person name="Fievet G."/>
            <person name="Helmstetter N."/>
            <person name="King M."/>
            <person name="Knapp S.J."/>
            <person name="Lai Z."/>
            <person name="Le Paslier M.C."/>
            <person name="Lippi Y."/>
            <person name="Lorenzon L."/>
            <person name="Mandel J.R."/>
            <person name="Marage G."/>
            <person name="Marchand G."/>
            <person name="Marquand E."/>
            <person name="Bret-Mestries E."/>
            <person name="Morien E."/>
            <person name="Nambeesan S."/>
            <person name="Nguyen T."/>
            <person name="Pegot-Espagnet P."/>
            <person name="Pouilly N."/>
            <person name="Raftis F."/>
            <person name="Sallet E."/>
            <person name="Schiex T."/>
            <person name="Thomas J."/>
            <person name="Vandecasteele C."/>
            <person name="Vares D."/>
            <person name="Vear F."/>
            <person name="Vautrin S."/>
            <person name="Crespi M."/>
            <person name="Mangin B."/>
            <person name="Burke J.M."/>
            <person name="Salse J."/>
            <person name="Munos S."/>
            <person name="Vincourt P."/>
            <person name="Rieseberg L.H."/>
            <person name="Langlade N.B."/>
        </authorList>
    </citation>
    <scope>NUCLEOTIDE SEQUENCE [LARGE SCALE GENOMIC DNA]</scope>
    <source>
        <strain evidence="3">cv. SF193</strain>
        <tissue evidence="1">Leaves</tissue>
    </source>
</reference>
<evidence type="ECO:0000313" key="2">
    <source>
        <dbReference type="EMBL" id="OTF84903.1"/>
    </source>
</evidence>
<protein>
    <submittedName>
        <fullName evidence="2">Uncharacterized protein</fullName>
    </submittedName>
</protein>
<dbReference type="AlphaFoldDB" id="A0A251RKL3"/>
<reference evidence="2" key="2">
    <citation type="submission" date="2017-02" db="EMBL/GenBank/DDBJ databases">
        <title>Sunflower complete genome.</title>
        <authorList>
            <person name="Langlade N."/>
            <person name="Munos S."/>
        </authorList>
    </citation>
    <scope>NUCLEOTIDE SEQUENCE [LARGE SCALE GENOMIC DNA]</scope>
    <source>
        <tissue evidence="2">Leaves</tissue>
    </source>
</reference>
<evidence type="ECO:0000313" key="1">
    <source>
        <dbReference type="EMBL" id="KAF5773524.1"/>
    </source>
</evidence>
<dbReference type="InParanoid" id="A0A251RKL3"/>
<accession>A0A251RKL3</accession>